<dbReference type="Pfam" id="PF03171">
    <property type="entry name" value="2OG-FeII_Oxy"/>
    <property type="match status" value="1"/>
</dbReference>
<dbReference type="Proteomes" id="UP000663853">
    <property type="component" value="Unassembled WGS sequence"/>
</dbReference>
<dbReference type="Pfam" id="PF14226">
    <property type="entry name" value="DIOX_N"/>
    <property type="match status" value="1"/>
</dbReference>
<proteinExistence type="inferred from homology"/>
<dbReference type="PANTHER" id="PTHR47990">
    <property type="entry name" value="2-OXOGLUTARATE (2OG) AND FE(II)-DEPENDENT OXYGENASE SUPERFAMILY PROTEIN-RELATED"/>
    <property type="match status" value="1"/>
</dbReference>
<dbReference type="InterPro" id="IPR027443">
    <property type="entry name" value="IPNS-like_sf"/>
</dbReference>
<dbReference type="InterPro" id="IPR026992">
    <property type="entry name" value="DIOX_N"/>
</dbReference>
<reference evidence="3" key="1">
    <citation type="submission" date="2021-01" db="EMBL/GenBank/DDBJ databases">
        <authorList>
            <person name="Kaushik A."/>
        </authorList>
    </citation>
    <scope>NUCLEOTIDE SEQUENCE</scope>
    <source>
        <strain evidence="3">AG6-10EEA</strain>
    </source>
</reference>
<sequence>MSEAFRPETAFLNGEEVEIAPLVVIDLHKLVEGDRTEAQRLLESCENDGFFYLNLQGPHPSSKILDDQEALLEVMRNYFAQPEEVKEQDNIESMTDGFKPVGKFAGVKRNSRDCYETLRVSYRNVIERSAGTPPTVKTHLSLFHDFVSTSHLITQTILTRLSDAMNLEGSARFENSHRSEWPSTTTLVLLHYPENYDNANSGHNKHTDIGSLTLLFTPQWGLQLLSPIKKSRSWLWVQPRPGHAVINVGDSLRFLSGKRFKSCLHRVFPTTDGYQTESRYSIAYFLRPESTANFEDAEGRAVSAKTWHDEKYVMYTEPHHKQDLSTMLTGGMEQILSG</sequence>
<dbReference type="GO" id="GO:0046872">
    <property type="term" value="F:metal ion binding"/>
    <property type="evidence" value="ECO:0007669"/>
    <property type="project" value="UniProtKB-KW"/>
</dbReference>
<comment type="caution">
    <text evidence="3">The sequence shown here is derived from an EMBL/GenBank/DDBJ whole genome shotgun (WGS) entry which is preliminary data.</text>
</comment>
<dbReference type="InterPro" id="IPR005123">
    <property type="entry name" value="Oxoglu/Fe-dep_dioxygenase_dom"/>
</dbReference>
<dbReference type="Gene3D" id="2.60.120.330">
    <property type="entry name" value="B-lactam Antibiotic, Isopenicillin N Synthase, Chain"/>
    <property type="match status" value="1"/>
</dbReference>
<evidence type="ECO:0000259" key="2">
    <source>
        <dbReference type="PROSITE" id="PS51471"/>
    </source>
</evidence>
<dbReference type="InterPro" id="IPR050231">
    <property type="entry name" value="Iron_ascorbate_oxido_reductase"/>
</dbReference>
<evidence type="ECO:0000313" key="4">
    <source>
        <dbReference type="Proteomes" id="UP000663853"/>
    </source>
</evidence>
<dbReference type="PROSITE" id="PS51471">
    <property type="entry name" value="FE2OG_OXY"/>
    <property type="match status" value="1"/>
</dbReference>
<keyword evidence="1" id="KW-0408">Iron</keyword>
<feature type="domain" description="Fe2OG dioxygenase" evidence="2">
    <location>
        <begin position="182"/>
        <end position="288"/>
    </location>
</feature>
<name>A0A8H3D921_9AGAM</name>
<keyword evidence="1" id="KW-0560">Oxidoreductase</keyword>
<protein>
    <recommendedName>
        <fullName evidence="2">Fe2OG dioxygenase domain-containing protein</fullName>
    </recommendedName>
</protein>
<dbReference type="EMBL" id="CAJMXA010003721">
    <property type="protein sequence ID" value="CAE6513288.1"/>
    <property type="molecule type" value="Genomic_DNA"/>
</dbReference>
<evidence type="ECO:0000313" key="3">
    <source>
        <dbReference type="EMBL" id="CAE6513288.1"/>
    </source>
</evidence>
<organism evidence="3 4">
    <name type="scientific">Rhizoctonia solani</name>
    <dbReference type="NCBI Taxonomy" id="456999"/>
    <lineage>
        <taxon>Eukaryota</taxon>
        <taxon>Fungi</taxon>
        <taxon>Dikarya</taxon>
        <taxon>Basidiomycota</taxon>
        <taxon>Agaricomycotina</taxon>
        <taxon>Agaricomycetes</taxon>
        <taxon>Cantharellales</taxon>
        <taxon>Ceratobasidiaceae</taxon>
        <taxon>Rhizoctonia</taxon>
    </lineage>
</organism>
<accession>A0A8H3D921</accession>
<comment type="similarity">
    <text evidence="1">Belongs to the iron/ascorbate-dependent oxidoreductase family.</text>
</comment>
<dbReference type="SUPFAM" id="SSF51197">
    <property type="entry name" value="Clavaminate synthase-like"/>
    <property type="match status" value="1"/>
</dbReference>
<evidence type="ECO:0000256" key="1">
    <source>
        <dbReference type="RuleBase" id="RU003682"/>
    </source>
</evidence>
<dbReference type="InterPro" id="IPR044861">
    <property type="entry name" value="IPNS-like_FE2OG_OXY"/>
</dbReference>
<dbReference type="AlphaFoldDB" id="A0A8H3D921"/>
<gene>
    <name evidence="3" type="ORF">RDB_LOCUS132502</name>
</gene>
<dbReference type="GO" id="GO:0016491">
    <property type="term" value="F:oxidoreductase activity"/>
    <property type="evidence" value="ECO:0007669"/>
    <property type="project" value="UniProtKB-KW"/>
</dbReference>
<keyword evidence="1" id="KW-0479">Metal-binding</keyword>